<dbReference type="STRING" id="291169.A9E74_01941"/>
<dbReference type="AlphaFoldDB" id="A0A1E3GQS8"/>
<keyword evidence="9" id="KW-1185">Reference proteome</keyword>
<evidence type="ECO:0000256" key="4">
    <source>
        <dbReference type="ARBA" id="ARBA00022679"/>
    </source>
</evidence>
<feature type="site" description="Positions MEP for the nucleophilic attack" evidence="7">
    <location>
        <position position="157"/>
    </location>
</feature>
<gene>
    <name evidence="7 8" type="primary">ispD</name>
    <name evidence="8" type="ORF">A9E74_01941</name>
</gene>
<dbReference type="PANTHER" id="PTHR32125:SF4">
    <property type="entry name" value="2-C-METHYL-D-ERYTHRITOL 4-PHOSPHATE CYTIDYLYLTRANSFERASE, CHLOROPLASTIC"/>
    <property type="match status" value="1"/>
</dbReference>
<reference evidence="8 9" key="1">
    <citation type="submission" date="2016-07" db="EMBL/GenBank/DDBJ databases">
        <title>Draft Genome Sequence of Methylophaga muralis Bur 1.</title>
        <authorList>
            <person name="Vasilenko O.V."/>
            <person name="Doronina N.V."/>
            <person name="Shmareva M.N."/>
            <person name="Tarlachkov S.V."/>
            <person name="Mustakhimov I."/>
            <person name="Trotsenko Y.A."/>
        </authorList>
    </citation>
    <scope>NUCLEOTIDE SEQUENCE [LARGE SCALE GENOMIC DNA]</scope>
    <source>
        <strain evidence="8 9">Bur 1</strain>
    </source>
</reference>
<evidence type="ECO:0000256" key="3">
    <source>
        <dbReference type="ARBA" id="ARBA00009789"/>
    </source>
</evidence>
<dbReference type="InterPro" id="IPR029044">
    <property type="entry name" value="Nucleotide-diphossugar_trans"/>
</dbReference>
<evidence type="ECO:0000256" key="2">
    <source>
        <dbReference type="ARBA" id="ARBA00004787"/>
    </source>
</evidence>
<feature type="site" description="Positions MEP for the nucleophilic attack" evidence="7">
    <location>
        <position position="213"/>
    </location>
</feature>
<comment type="function">
    <text evidence="7">Catalyzes the formation of 4-diphosphocytidyl-2-C-methyl-D-erythritol from CTP and 2-C-methyl-D-erythritol 4-phosphate (MEP).</text>
</comment>
<dbReference type="FunFam" id="3.90.550.10:FF:000003">
    <property type="entry name" value="2-C-methyl-D-erythritol 4-phosphate cytidylyltransferase"/>
    <property type="match status" value="1"/>
</dbReference>
<comment type="similarity">
    <text evidence="3 7">Belongs to the IspD/TarI cytidylyltransferase family. IspD subfamily.</text>
</comment>
<dbReference type="RefSeq" id="WP_069296365.1">
    <property type="nucleotide sequence ID" value="NZ_MCRI01000021.1"/>
</dbReference>
<dbReference type="Gene3D" id="3.90.550.10">
    <property type="entry name" value="Spore Coat Polysaccharide Biosynthesis Protein SpsA, Chain A"/>
    <property type="match status" value="1"/>
</dbReference>
<comment type="caution">
    <text evidence="8">The sequence shown here is derived from an EMBL/GenBank/DDBJ whole genome shotgun (WGS) entry which is preliminary data.</text>
</comment>
<dbReference type="InterPro" id="IPR050088">
    <property type="entry name" value="IspD/TarI_cytidylyltransf_bact"/>
</dbReference>
<protein>
    <recommendedName>
        <fullName evidence="7">2-C-methyl-D-erythritol 4-phosphate cytidylyltransferase</fullName>
        <ecNumber evidence="7">2.7.7.60</ecNumber>
    </recommendedName>
    <alternativeName>
        <fullName evidence="7">4-diphosphocytidyl-2C-methyl-D-erythritol synthase</fullName>
    </alternativeName>
    <alternativeName>
        <fullName evidence="7">MEP cytidylyltransferase</fullName>
        <shortName evidence="7">MCT</shortName>
    </alternativeName>
</protein>
<dbReference type="InterPro" id="IPR018294">
    <property type="entry name" value="ISPD_synthase_CS"/>
</dbReference>
<dbReference type="EMBL" id="MCRI01000021">
    <property type="protein sequence ID" value="ODN66374.1"/>
    <property type="molecule type" value="Genomic_DNA"/>
</dbReference>
<dbReference type="InterPro" id="IPR034683">
    <property type="entry name" value="IspD/TarI"/>
</dbReference>
<evidence type="ECO:0000256" key="6">
    <source>
        <dbReference type="ARBA" id="ARBA00023229"/>
    </source>
</evidence>
<dbReference type="InterPro" id="IPR001228">
    <property type="entry name" value="IspD"/>
</dbReference>
<evidence type="ECO:0000313" key="9">
    <source>
        <dbReference type="Proteomes" id="UP000094379"/>
    </source>
</evidence>
<dbReference type="NCBIfam" id="TIGR00453">
    <property type="entry name" value="ispD"/>
    <property type="match status" value="1"/>
</dbReference>
<evidence type="ECO:0000313" key="8">
    <source>
        <dbReference type="EMBL" id="ODN66374.1"/>
    </source>
</evidence>
<dbReference type="EC" id="2.7.7.60" evidence="7"/>
<dbReference type="Pfam" id="PF01128">
    <property type="entry name" value="IspD"/>
    <property type="match status" value="1"/>
</dbReference>
<organism evidence="8 9">
    <name type="scientific">Methylophaga muralis</name>
    <dbReference type="NCBI Taxonomy" id="291169"/>
    <lineage>
        <taxon>Bacteria</taxon>
        <taxon>Pseudomonadati</taxon>
        <taxon>Pseudomonadota</taxon>
        <taxon>Gammaproteobacteria</taxon>
        <taxon>Thiotrichales</taxon>
        <taxon>Piscirickettsiaceae</taxon>
        <taxon>Methylophaga</taxon>
    </lineage>
</organism>
<dbReference type="PANTHER" id="PTHR32125">
    <property type="entry name" value="2-C-METHYL-D-ERYTHRITOL 4-PHOSPHATE CYTIDYLYLTRANSFERASE, CHLOROPLASTIC"/>
    <property type="match status" value="1"/>
</dbReference>
<evidence type="ECO:0000256" key="7">
    <source>
        <dbReference type="HAMAP-Rule" id="MF_00108"/>
    </source>
</evidence>
<dbReference type="PATRIC" id="fig|291169.3.peg.1949"/>
<keyword evidence="5 7" id="KW-0548">Nucleotidyltransferase</keyword>
<evidence type="ECO:0000256" key="1">
    <source>
        <dbReference type="ARBA" id="ARBA00001282"/>
    </source>
</evidence>
<evidence type="ECO:0000256" key="5">
    <source>
        <dbReference type="ARBA" id="ARBA00022695"/>
    </source>
</evidence>
<dbReference type="Proteomes" id="UP000094379">
    <property type="component" value="Unassembled WGS sequence"/>
</dbReference>
<dbReference type="HAMAP" id="MF_00108">
    <property type="entry name" value="IspD"/>
    <property type="match status" value="1"/>
</dbReference>
<keyword evidence="6 7" id="KW-0414">Isoprene biosynthesis</keyword>
<dbReference type="GO" id="GO:0050518">
    <property type="term" value="F:2-C-methyl-D-erythritol 4-phosphate cytidylyltransferase activity"/>
    <property type="evidence" value="ECO:0007669"/>
    <property type="project" value="UniProtKB-UniRule"/>
</dbReference>
<comment type="catalytic activity">
    <reaction evidence="1 7">
        <text>2-C-methyl-D-erythritol 4-phosphate + CTP + H(+) = 4-CDP-2-C-methyl-D-erythritol + diphosphate</text>
        <dbReference type="Rhea" id="RHEA:13429"/>
        <dbReference type="ChEBI" id="CHEBI:15378"/>
        <dbReference type="ChEBI" id="CHEBI:33019"/>
        <dbReference type="ChEBI" id="CHEBI:37563"/>
        <dbReference type="ChEBI" id="CHEBI:57823"/>
        <dbReference type="ChEBI" id="CHEBI:58262"/>
        <dbReference type="EC" id="2.7.7.60"/>
    </reaction>
</comment>
<dbReference type="SUPFAM" id="SSF53448">
    <property type="entry name" value="Nucleotide-diphospho-sugar transferases"/>
    <property type="match status" value="1"/>
</dbReference>
<keyword evidence="4 7" id="KW-0808">Transferase</keyword>
<feature type="site" description="Transition state stabilizer" evidence="7">
    <location>
        <position position="17"/>
    </location>
</feature>
<dbReference type="CDD" id="cd02516">
    <property type="entry name" value="CDP-ME_synthetase"/>
    <property type="match status" value="1"/>
</dbReference>
<feature type="site" description="Transition state stabilizer" evidence="7">
    <location>
        <position position="24"/>
    </location>
</feature>
<accession>A0A1E3GQS8</accession>
<name>A0A1E3GQS8_9GAMM</name>
<comment type="pathway">
    <text evidence="2 7">Isoprenoid biosynthesis; isopentenyl diphosphate biosynthesis via DXP pathway; isopentenyl diphosphate from 1-deoxy-D-xylulose 5-phosphate: step 2/6.</text>
</comment>
<sequence length="236" mass="25712">MSSKVWAIVPAAGIGSRMQADRPKQYLLLNNRPVIFHTLSRLVSHPQIEGVVIALSANDPYWPSLNLPADWPVHTTIGGDERADSVSNALRLLQNLTDTNPWVLVHDAARPCIRHSDIDAMLQQLGNDPVGGILGVPLTETVKRVDANNHIEATVDRSGLWRAATPQMFRLMALSEALTQARQANINVTDEASAMEFMGLNPKIVAGHADNIKITLPQDLALAALFLQQQENGEAA</sequence>
<proteinExistence type="inferred from homology"/>
<dbReference type="UniPathway" id="UPA00056">
    <property type="reaction ID" value="UER00093"/>
</dbReference>
<dbReference type="GO" id="GO:0019288">
    <property type="term" value="P:isopentenyl diphosphate biosynthetic process, methylerythritol 4-phosphate pathway"/>
    <property type="evidence" value="ECO:0007669"/>
    <property type="project" value="UniProtKB-UniRule"/>
</dbReference>
<dbReference type="PROSITE" id="PS01295">
    <property type="entry name" value="ISPD"/>
    <property type="match status" value="1"/>
</dbReference>